<dbReference type="RefSeq" id="WP_062087437.1">
    <property type="nucleotide sequence ID" value="NZ_FCOK02000025.1"/>
</dbReference>
<reference evidence="1 2" key="1">
    <citation type="submission" date="2016-01" db="EMBL/GenBank/DDBJ databases">
        <authorList>
            <person name="Oliw E.H."/>
        </authorList>
    </citation>
    <scope>NUCLEOTIDE SEQUENCE [LARGE SCALE GENOMIC DNA]</scope>
    <source>
        <strain evidence="1">LMG 27134</strain>
    </source>
</reference>
<name>A0A158H5S4_9BURK</name>
<dbReference type="OrthoDB" id="8566307at2"/>
<evidence type="ECO:0000313" key="1">
    <source>
        <dbReference type="EMBL" id="SAL39299.1"/>
    </source>
</evidence>
<proteinExistence type="predicted"/>
<dbReference type="EMBL" id="FCOK02000025">
    <property type="protein sequence ID" value="SAL39299.1"/>
    <property type="molecule type" value="Genomic_DNA"/>
</dbReference>
<protein>
    <submittedName>
        <fullName evidence="1">Uncharacterized protein</fullName>
    </submittedName>
</protein>
<gene>
    <name evidence="1" type="ORF">AWB69_03884</name>
</gene>
<accession>A0A158H5S4</accession>
<evidence type="ECO:0000313" key="2">
    <source>
        <dbReference type="Proteomes" id="UP000054683"/>
    </source>
</evidence>
<dbReference type="Proteomes" id="UP000054683">
    <property type="component" value="Unassembled WGS sequence"/>
</dbReference>
<sequence length="339" mass="38497">MHRSDINIDETLLEYDGPQIIVGKDFYNASFLCVAIPDAKDAGRFLGARIGEEHLGQFLTGRIDLHYALTSNRKPKFVLFSYFGHESVARFRRYKDPLPNEWLPDRGFFWEATHGYQTEHAASQSVSVAIDGRWDIEDLAEYPQVLAAPYAFLHAVMRGVSEHVAGVADMFQRYPWRGGYSTVNFYRDLYDAIPAPERVVVSKIKYASPGKIELRAATDVIEALHREIATFGDSKSYKLYQELRRQMSSRELLGRTSEEAAVDSETDVFLRDSCVQLAEAISFEQMDRLYALCGDSWVLSAKLLLAYYRRLLELSDFYRSGKAAYLGHVENEAGPSIEG</sequence>
<organism evidence="1 2">
    <name type="scientific">Caballeronia udeis</name>
    <dbReference type="NCBI Taxonomy" id="1232866"/>
    <lineage>
        <taxon>Bacteria</taxon>
        <taxon>Pseudomonadati</taxon>
        <taxon>Pseudomonadota</taxon>
        <taxon>Betaproteobacteria</taxon>
        <taxon>Burkholderiales</taxon>
        <taxon>Burkholderiaceae</taxon>
        <taxon>Caballeronia</taxon>
    </lineage>
</organism>
<dbReference type="AlphaFoldDB" id="A0A158H5S4"/>